<dbReference type="NCBIfam" id="TIGR04183">
    <property type="entry name" value="Por_Secre_tail"/>
    <property type="match status" value="1"/>
</dbReference>
<protein>
    <recommendedName>
        <fullName evidence="2">Secretion system C-terminal sorting domain-containing protein</fullName>
    </recommendedName>
</protein>
<evidence type="ECO:0000256" key="1">
    <source>
        <dbReference type="SAM" id="SignalP"/>
    </source>
</evidence>
<comment type="caution">
    <text evidence="3">The sequence shown here is derived from an EMBL/GenBank/DDBJ whole genome shotgun (WGS) entry which is preliminary data.</text>
</comment>
<keyword evidence="4" id="KW-1185">Reference proteome</keyword>
<accession>A0ABP8N5L8</accession>
<evidence type="ECO:0000259" key="2">
    <source>
        <dbReference type="Pfam" id="PF18962"/>
    </source>
</evidence>
<dbReference type="EMBL" id="BAABFA010000001">
    <property type="protein sequence ID" value="GAA4459894.1"/>
    <property type="molecule type" value="Genomic_DNA"/>
</dbReference>
<evidence type="ECO:0000313" key="3">
    <source>
        <dbReference type="EMBL" id="GAA4459894.1"/>
    </source>
</evidence>
<evidence type="ECO:0000313" key="4">
    <source>
        <dbReference type="Proteomes" id="UP001500067"/>
    </source>
</evidence>
<feature type="signal peptide" evidence="1">
    <location>
        <begin position="1"/>
        <end position="33"/>
    </location>
</feature>
<sequence length="865" mass="90053">MKHINEHSKPLRSSWRLLSVLLLLQFCISSARAQDTCNKWDALGGVGFSDGTVSGASLYISHQGEPYVAYRDAANGNKATVTHFAANSWKDLGYSGLDPDVVDNPRIAPHGSIVYMVYRRSIDNLPRVAMTTGSVWTMLNNTGISTGAVADHQIALTSTGTPYIAYEDVANSNKITVKKYNGSGWTTVGTTGFSSGAIKTLDLFIDASDSVWVSYIDIPAGNITVVKKYRGTSWVQIGNTSTASSPWTGLPQKSTSLAVHNGIPYISMAPDPTSNPTYGGAVLKYTGAAWSIVGYFAINLSVAQHKIAINGSGIPYVAYSDEDDKHLTVSRYNATTGDLDVIGGANLSNGATGAIDLAINGSGVPYVAYKDVPNSNKMTARVLTTTTVAAITGSDMLCVDNTIMLSDATSGGSWSSSDPAIASVDMYGLVTGVSDHYLPVTISYTKNSCAVTHDVLVGPKVIITGDKRICVGSEGTLSCDYSGTWTTASSKISMPTTTGYTAAVAGVSTGTARITFTSDWGGCVVRPVITVSAVPGEITGIKPLCAGGSSITLANSVPGGIWRVDTSSGIDASISGSGVLTPGTVTGLVNIFYSTGDPGICAAYAYTYVNTPPGPITGNAPICPGSLIAISVANTNDEGGTWSSSNTAKATVTSPYYPWEAHLVGISSGTAVITYKNGEGAVCRSTVVATVYPVPVISGPASFPSSGTATLTCNIPGGTWSSDASWRISINSTTGVMSWGGVSYGSASIQYTTPTGCYASKTVTVIALRNGENSLEERPTDGIQLYPNPNNGAFTLSGTLPGTGNGAVSVTVTDILGRTVYTDELYAVADRINKELKVMNTPCAGMYLLTLSSDNEKKVIRFTIE</sequence>
<dbReference type="Pfam" id="PF18962">
    <property type="entry name" value="Por_Secre_tail"/>
    <property type="match status" value="1"/>
</dbReference>
<feature type="chain" id="PRO_5046139632" description="Secretion system C-terminal sorting domain-containing protein" evidence="1">
    <location>
        <begin position="34"/>
        <end position="865"/>
    </location>
</feature>
<keyword evidence="1" id="KW-0732">Signal</keyword>
<dbReference type="Gene3D" id="2.60.40.1080">
    <property type="match status" value="1"/>
</dbReference>
<organism evidence="3 4">
    <name type="scientific">Nemorincola caseinilytica</name>
    <dbReference type="NCBI Taxonomy" id="2054315"/>
    <lineage>
        <taxon>Bacteria</taxon>
        <taxon>Pseudomonadati</taxon>
        <taxon>Bacteroidota</taxon>
        <taxon>Chitinophagia</taxon>
        <taxon>Chitinophagales</taxon>
        <taxon>Chitinophagaceae</taxon>
        <taxon>Nemorincola</taxon>
    </lineage>
</organism>
<dbReference type="SUPFAM" id="SSF89372">
    <property type="entry name" value="Fucose-specific lectin"/>
    <property type="match status" value="1"/>
</dbReference>
<dbReference type="InterPro" id="IPR026444">
    <property type="entry name" value="Secre_tail"/>
</dbReference>
<dbReference type="RefSeq" id="WP_345077086.1">
    <property type="nucleotide sequence ID" value="NZ_BAABFA010000001.1"/>
</dbReference>
<dbReference type="InterPro" id="IPR008964">
    <property type="entry name" value="Invasin/intimin_cell_adhesion"/>
</dbReference>
<gene>
    <name evidence="3" type="ORF">GCM10023093_01760</name>
</gene>
<feature type="domain" description="Secretion system C-terminal sorting" evidence="2">
    <location>
        <begin position="785"/>
        <end position="860"/>
    </location>
</feature>
<dbReference type="SUPFAM" id="SSF49373">
    <property type="entry name" value="Invasin/intimin cell-adhesion fragments"/>
    <property type="match status" value="1"/>
</dbReference>
<reference evidence="4" key="1">
    <citation type="journal article" date="2019" name="Int. J. Syst. Evol. Microbiol.">
        <title>The Global Catalogue of Microorganisms (GCM) 10K type strain sequencing project: providing services to taxonomists for standard genome sequencing and annotation.</title>
        <authorList>
            <consortium name="The Broad Institute Genomics Platform"/>
            <consortium name="The Broad Institute Genome Sequencing Center for Infectious Disease"/>
            <person name="Wu L."/>
            <person name="Ma J."/>
        </authorList>
    </citation>
    <scope>NUCLEOTIDE SEQUENCE [LARGE SCALE GENOMIC DNA]</scope>
    <source>
        <strain evidence="4">JCM 32105</strain>
    </source>
</reference>
<dbReference type="Proteomes" id="UP001500067">
    <property type="component" value="Unassembled WGS sequence"/>
</dbReference>
<proteinExistence type="predicted"/>
<name>A0ABP8N5L8_9BACT</name>